<protein>
    <submittedName>
        <fullName evidence="2">Uncharacterized protein</fullName>
    </submittedName>
</protein>
<evidence type="ECO:0000256" key="1">
    <source>
        <dbReference type="SAM" id="MobiDB-lite"/>
    </source>
</evidence>
<feature type="region of interest" description="Disordered" evidence="1">
    <location>
        <begin position="170"/>
        <end position="204"/>
    </location>
</feature>
<sequence>MQHQQTGGPDKRSTGHQQRTYTCRTCGAQALQSRSEAQEERSLGDAVREPDAGEVEGNRHAATQPEADYDKGVEEAPCQVCHQEEEKESETIDTQASDTWFEEWWSLPTEAPEPATTLESCGYHGEWEDATECCRHSDLQQQGSNSCPVGPCSGPVRQGSGRVEWSAMAQRTGWAVGEQRAEEDLRHEHKPSQTQDLSGHGGSG</sequence>
<name>A0AAV7VLT4_PLEWA</name>
<evidence type="ECO:0000313" key="2">
    <source>
        <dbReference type="EMBL" id="KAJ1200994.1"/>
    </source>
</evidence>
<feature type="region of interest" description="Disordered" evidence="1">
    <location>
        <begin position="1"/>
        <end position="20"/>
    </location>
</feature>
<dbReference type="Proteomes" id="UP001066276">
    <property type="component" value="Chromosome 2_1"/>
</dbReference>
<feature type="compositionally biased region" description="Basic and acidic residues" evidence="1">
    <location>
        <begin position="36"/>
        <end position="59"/>
    </location>
</feature>
<keyword evidence="3" id="KW-1185">Reference proteome</keyword>
<dbReference type="EMBL" id="JANPWB010000003">
    <property type="protein sequence ID" value="KAJ1200994.1"/>
    <property type="molecule type" value="Genomic_DNA"/>
</dbReference>
<proteinExistence type="predicted"/>
<comment type="caution">
    <text evidence="2">The sequence shown here is derived from an EMBL/GenBank/DDBJ whole genome shotgun (WGS) entry which is preliminary data.</text>
</comment>
<feature type="compositionally biased region" description="Basic and acidic residues" evidence="1">
    <location>
        <begin position="179"/>
        <end position="191"/>
    </location>
</feature>
<dbReference type="AlphaFoldDB" id="A0AAV7VLT4"/>
<accession>A0AAV7VLT4</accession>
<evidence type="ECO:0000313" key="3">
    <source>
        <dbReference type="Proteomes" id="UP001066276"/>
    </source>
</evidence>
<feature type="region of interest" description="Disordered" evidence="1">
    <location>
        <begin position="30"/>
        <end position="73"/>
    </location>
</feature>
<organism evidence="2 3">
    <name type="scientific">Pleurodeles waltl</name>
    <name type="common">Iberian ribbed newt</name>
    <dbReference type="NCBI Taxonomy" id="8319"/>
    <lineage>
        <taxon>Eukaryota</taxon>
        <taxon>Metazoa</taxon>
        <taxon>Chordata</taxon>
        <taxon>Craniata</taxon>
        <taxon>Vertebrata</taxon>
        <taxon>Euteleostomi</taxon>
        <taxon>Amphibia</taxon>
        <taxon>Batrachia</taxon>
        <taxon>Caudata</taxon>
        <taxon>Salamandroidea</taxon>
        <taxon>Salamandridae</taxon>
        <taxon>Pleurodelinae</taxon>
        <taxon>Pleurodeles</taxon>
    </lineage>
</organism>
<reference evidence="2" key="1">
    <citation type="journal article" date="2022" name="bioRxiv">
        <title>Sequencing and chromosome-scale assembly of the giantPleurodeles waltlgenome.</title>
        <authorList>
            <person name="Brown T."/>
            <person name="Elewa A."/>
            <person name="Iarovenko S."/>
            <person name="Subramanian E."/>
            <person name="Araus A.J."/>
            <person name="Petzold A."/>
            <person name="Susuki M."/>
            <person name="Suzuki K.-i.T."/>
            <person name="Hayashi T."/>
            <person name="Toyoda A."/>
            <person name="Oliveira C."/>
            <person name="Osipova E."/>
            <person name="Leigh N.D."/>
            <person name="Simon A."/>
            <person name="Yun M.H."/>
        </authorList>
    </citation>
    <scope>NUCLEOTIDE SEQUENCE</scope>
    <source>
        <strain evidence="2">20211129_DDA</strain>
        <tissue evidence="2">Liver</tissue>
    </source>
</reference>
<gene>
    <name evidence="2" type="ORF">NDU88_004812</name>
</gene>